<keyword evidence="1" id="KW-1133">Transmembrane helix</keyword>
<proteinExistence type="predicted"/>
<dbReference type="Proteomes" id="UP000262712">
    <property type="component" value="Chromosome"/>
</dbReference>
<name>A0A2G1DGU8_9BACT</name>
<reference evidence="3 4" key="1">
    <citation type="submission" date="2017-09" db="EMBL/GenBank/DDBJ databases">
        <title>Arcobacter canalis sp. nov., a new species isolated from a water canal contaminated with urban sewage.</title>
        <authorList>
            <person name="Perez-Cataluna A."/>
            <person name="Salas-Masso N."/>
            <person name="Figueras M.J."/>
        </authorList>
    </citation>
    <scope>NUCLEOTIDE SEQUENCE [LARGE SCALE GENOMIC DNA]</scope>
    <source>
        <strain evidence="3 4">F98-3</strain>
    </source>
</reference>
<evidence type="ECO:0000313" key="3">
    <source>
        <dbReference type="EMBL" id="PHO17576.1"/>
    </source>
</evidence>
<evidence type="ECO:0000313" key="4">
    <source>
        <dbReference type="Proteomes" id="UP000221222"/>
    </source>
</evidence>
<reference evidence="2 5" key="2">
    <citation type="submission" date="2018-08" db="EMBL/GenBank/DDBJ databases">
        <title>Complete genome of the Arcobacter molluscorum type strain LMG 25693.</title>
        <authorList>
            <person name="Miller W.G."/>
            <person name="Yee E."/>
            <person name="Bono J.L."/>
        </authorList>
    </citation>
    <scope>NUCLEOTIDE SEQUENCE [LARGE SCALE GENOMIC DNA]</scope>
    <source>
        <strain evidence="2 5">CECT 7696</strain>
    </source>
</reference>
<protein>
    <submittedName>
        <fullName evidence="3">Uncharacterized protein</fullName>
    </submittedName>
</protein>
<organism evidence="3 4">
    <name type="scientific">Malaciobacter molluscorum LMG 25693</name>
    <dbReference type="NCBI Taxonomy" id="870501"/>
    <lineage>
        <taxon>Bacteria</taxon>
        <taxon>Pseudomonadati</taxon>
        <taxon>Campylobacterota</taxon>
        <taxon>Epsilonproteobacteria</taxon>
        <taxon>Campylobacterales</taxon>
        <taxon>Arcobacteraceae</taxon>
        <taxon>Malaciobacter</taxon>
    </lineage>
</organism>
<keyword evidence="1" id="KW-0472">Membrane</keyword>
<sequence>MSEMSFKQAKEIVERLEFSELALRKSFKDINTSTKALKDSSTVFEKSLEKQKIIISQIPKMNKKISILRSLIMINIGFILGLFVGKFLL</sequence>
<dbReference type="EMBL" id="NXFY01000015">
    <property type="protein sequence ID" value="PHO17576.1"/>
    <property type="molecule type" value="Genomic_DNA"/>
</dbReference>
<dbReference type="KEGG" id="amol:AMOL_0474"/>
<feature type="transmembrane region" description="Helical" evidence="1">
    <location>
        <begin position="67"/>
        <end position="88"/>
    </location>
</feature>
<keyword evidence="4" id="KW-1185">Reference proteome</keyword>
<keyword evidence="1" id="KW-0812">Transmembrane</keyword>
<accession>A0A2G1DGU8</accession>
<evidence type="ECO:0000313" key="5">
    <source>
        <dbReference type="Proteomes" id="UP000262712"/>
    </source>
</evidence>
<dbReference type="EMBL" id="CP032098">
    <property type="protein sequence ID" value="AXX91490.1"/>
    <property type="molecule type" value="Genomic_DNA"/>
</dbReference>
<dbReference type="Proteomes" id="UP000221222">
    <property type="component" value="Unassembled WGS sequence"/>
</dbReference>
<evidence type="ECO:0000313" key="2">
    <source>
        <dbReference type="EMBL" id="AXX91490.1"/>
    </source>
</evidence>
<evidence type="ECO:0000256" key="1">
    <source>
        <dbReference type="SAM" id="Phobius"/>
    </source>
</evidence>
<dbReference type="AlphaFoldDB" id="A0A2G1DGU8"/>
<gene>
    <name evidence="2" type="ORF">AMOL_0474</name>
    <name evidence="3" type="ORF">CPU12_09770</name>
</gene>